<name>A0A2P2NYX1_RHIMU</name>
<dbReference type="AlphaFoldDB" id="A0A2P2NYX1"/>
<accession>A0A2P2NYX1</accession>
<organism evidence="1">
    <name type="scientific">Rhizophora mucronata</name>
    <name type="common">Asiatic mangrove</name>
    <dbReference type="NCBI Taxonomy" id="61149"/>
    <lineage>
        <taxon>Eukaryota</taxon>
        <taxon>Viridiplantae</taxon>
        <taxon>Streptophyta</taxon>
        <taxon>Embryophyta</taxon>
        <taxon>Tracheophyta</taxon>
        <taxon>Spermatophyta</taxon>
        <taxon>Magnoliopsida</taxon>
        <taxon>eudicotyledons</taxon>
        <taxon>Gunneridae</taxon>
        <taxon>Pentapetalae</taxon>
        <taxon>rosids</taxon>
        <taxon>fabids</taxon>
        <taxon>Malpighiales</taxon>
        <taxon>Rhizophoraceae</taxon>
        <taxon>Rhizophora</taxon>
    </lineage>
</organism>
<protein>
    <submittedName>
        <fullName evidence="1">Uncharacterized protein</fullName>
    </submittedName>
</protein>
<proteinExistence type="predicted"/>
<dbReference type="EMBL" id="GGEC01067159">
    <property type="protein sequence ID" value="MBX47643.1"/>
    <property type="molecule type" value="Transcribed_RNA"/>
</dbReference>
<sequence length="36" mass="4015">MYLAHEADSVLQLYVEVLLSTIIRLSTKKCCTLGVC</sequence>
<evidence type="ECO:0000313" key="1">
    <source>
        <dbReference type="EMBL" id="MBX47643.1"/>
    </source>
</evidence>
<reference evidence="1" key="1">
    <citation type="submission" date="2018-02" db="EMBL/GenBank/DDBJ databases">
        <title>Rhizophora mucronata_Transcriptome.</title>
        <authorList>
            <person name="Meera S.P."/>
            <person name="Sreeshan A."/>
            <person name="Augustine A."/>
        </authorList>
    </citation>
    <scope>NUCLEOTIDE SEQUENCE</scope>
    <source>
        <tissue evidence="1">Leaf</tissue>
    </source>
</reference>